<evidence type="ECO:0000313" key="1">
    <source>
        <dbReference type="EMBL" id="MCI22613.1"/>
    </source>
</evidence>
<name>A0A392QE26_9FABA</name>
<comment type="caution">
    <text evidence="1">The sequence shown here is derived from an EMBL/GenBank/DDBJ whole genome shotgun (WGS) entry which is preliminary data.</text>
</comment>
<evidence type="ECO:0000313" key="2">
    <source>
        <dbReference type="Proteomes" id="UP000265520"/>
    </source>
</evidence>
<protein>
    <submittedName>
        <fullName evidence="1">Protein FAR1-RELATED SEQUENCE 5</fullName>
    </submittedName>
</protein>
<dbReference type="EMBL" id="LXQA010131448">
    <property type="protein sequence ID" value="MCI22613.1"/>
    <property type="molecule type" value="Genomic_DNA"/>
</dbReference>
<dbReference type="Proteomes" id="UP000265520">
    <property type="component" value="Unassembled WGS sequence"/>
</dbReference>
<accession>A0A392QE26</accession>
<dbReference type="AlphaFoldDB" id="A0A392QE26"/>
<proteinExistence type="predicted"/>
<keyword evidence="2" id="KW-1185">Reference proteome</keyword>
<reference evidence="1 2" key="1">
    <citation type="journal article" date="2018" name="Front. Plant Sci.">
        <title>Red Clover (Trifolium pratense) and Zigzag Clover (T. medium) - A Picture of Genomic Similarities and Differences.</title>
        <authorList>
            <person name="Dluhosova J."/>
            <person name="Istvanek J."/>
            <person name="Nedelnik J."/>
            <person name="Repkova J."/>
        </authorList>
    </citation>
    <scope>NUCLEOTIDE SEQUENCE [LARGE SCALE GENOMIC DNA]</scope>
    <source>
        <strain evidence="2">cv. 10/8</strain>
        <tissue evidence="1">Leaf</tissue>
    </source>
</reference>
<feature type="non-terminal residue" evidence="1">
    <location>
        <position position="38"/>
    </location>
</feature>
<organism evidence="1 2">
    <name type="scientific">Trifolium medium</name>
    <dbReference type="NCBI Taxonomy" id="97028"/>
    <lineage>
        <taxon>Eukaryota</taxon>
        <taxon>Viridiplantae</taxon>
        <taxon>Streptophyta</taxon>
        <taxon>Embryophyta</taxon>
        <taxon>Tracheophyta</taxon>
        <taxon>Spermatophyta</taxon>
        <taxon>Magnoliopsida</taxon>
        <taxon>eudicotyledons</taxon>
        <taxon>Gunneridae</taxon>
        <taxon>Pentapetalae</taxon>
        <taxon>rosids</taxon>
        <taxon>fabids</taxon>
        <taxon>Fabales</taxon>
        <taxon>Fabaceae</taxon>
        <taxon>Papilionoideae</taxon>
        <taxon>50 kb inversion clade</taxon>
        <taxon>NPAAA clade</taxon>
        <taxon>Hologalegina</taxon>
        <taxon>IRL clade</taxon>
        <taxon>Trifolieae</taxon>
        <taxon>Trifolium</taxon>
    </lineage>
</organism>
<sequence length="38" mass="4321">MLASHRKISEAQAYEIEMAEDSSLRQKASFYQLMSAQA</sequence>